<evidence type="ECO:0000313" key="3">
    <source>
        <dbReference type="EMBL" id="MBB4118785.1"/>
    </source>
</evidence>
<keyword evidence="1" id="KW-0472">Membrane</keyword>
<feature type="transmembrane region" description="Helical" evidence="1">
    <location>
        <begin position="14"/>
        <end position="31"/>
    </location>
</feature>
<dbReference type="PANTHER" id="PTHR28008">
    <property type="entry name" value="DOMAIN PROTEIN, PUTATIVE (AFU_ORTHOLOGUE AFUA_3G10980)-RELATED"/>
    <property type="match status" value="1"/>
</dbReference>
<proteinExistence type="predicted"/>
<keyword evidence="1" id="KW-1133">Transmembrane helix</keyword>
<organism evidence="3 4">
    <name type="scientific">Mesonia hippocampi</name>
    <dbReference type="NCBI Taxonomy" id="1628250"/>
    <lineage>
        <taxon>Bacteria</taxon>
        <taxon>Pseudomonadati</taxon>
        <taxon>Bacteroidota</taxon>
        <taxon>Flavobacteriia</taxon>
        <taxon>Flavobacteriales</taxon>
        <taxon>Flavobacteriaceae</taxon>
        <taxon>Mesonia</taxon>
    </lineage>
</organism>
<name>A0A840ENV9_9FLAO</name>
<dbReference type="RefSeq" id="WP_183477141.1">
    <property type="nucleotide sequence ID" value="NZ_JACIFO010000003.1"/>
</dbReference>
<evidence type="ECO:0000313" key="4">
    <source>
        <dbReference type="Proteomes" id="UP000553034"/>
    </source>
</evidence>
<reference evidence="3 4" key="1">
    <citation type="submission" date="2020-08" db="EMBL/GenBank/DDBJ databases">
        <title>Genomic Encyclopedia of Type Strains, Phase IV (KMG-IV): sequencing the most valuable type-strain genomes for metagenomic binning, comparative biology and taxonomic classification.</title>
        <authorList>
            <person name="Goeker M."/>
        </authorList>
    </citation>
    <scope>NUCLEOTIDE SEQUENCE [LARGE SCALE GENOMIC DNA]</scope>
    <source>
        <strain evidence="3 4">DSM 29568</strain>
    </source>
</reference>
<accession>A0A840ENV9</accession>
<keyword evidence="1" id="KW-0812">Transmembrane</keyword>
<feature type="transmembrane region" description="Helical" evidence="1">
    <location>
        <begin position="106"/>
        <end position="126"/>
    </location>
</feature>
<dbReference type="EMBL" id="JACIFO010000003">
    <property type="protein sequence ID" value="MBB4118785.1"/>
    <property type="molecule type" value="Genomic_DNA"/>
</dbReference>
<evidence type="ECO:0000259" key="2">
    <source>
        <dbReference type="Pfam" id="PF04892"/>
    </source>
</evidence>
<sequence length="134" mass="15148">MQQLIKSLLEHKKLLFTAAICYTAVLLYLSLGNISNIPRPKFQLADKVWHFIAYCGLASLWGLAFFAIKKHNLTKTIIIICIAAIVFGIIVEFLQGSLTSYRTFDFFDALANTLGVIVAVPILLFINHKYRDKI</sequence>
<dbReference type="PANTHER" id="PTHR28008:SF1">
    <property type="entry name" value="DOMAIN PROTEIN, PUTATIVE (AFU_ORTHOLOGUE AFUA_3G10980)-RELATED"/>
    <property type="match status" value="1"/>
</dbReference>
<dbReference type="NCBIfam" id="NF037970">
    <property type="entry name" value="vanZ_1"/>
    <property type="match status" value="1"/>
</dbReference>
<dbReference type="AlphaFoldDB" id="A0A840ENV9"/>
<gene>
    <name evidence="3" type="ORF">GGR32_001065</name>
</gene>
<dbReference type="Pfam" id="PF04892">
    <property type="entry name" value="VanZ"/>
    <property type="match status" value="1"/>
</dbReference>
<protein>
    <submittedName>
        <fullName evidence="3">VanZ family protein</fullName>
    </submittedName>
</protein>
<comment type="caution">
    <text evidence="3">The sequence shown here is derived from an EMBL/GenBank/DDBJ whole genome shotgun (WGS) entry which is preliminary data.</text>
</comment>
<feature type="domain" description="VanZ-like" evidence="2">
    <location>
        <begin position="36"/>
        <end position="125"/>
    </location>
</feature>
<dbReference type="Proteomes" id="UP000553034">
    <property type="component" value="Unassembled WGS sequence"/>
</dbReference>
<feature type="transmembrane region" description="Helical" evidence="1">
    <location>
        <begin position="77"/>
        <end position="94"/>
    </location>
</feature>
<keyword evidence="4" id="KW-1185">Reference proteome</keyword>
<feature type="transmembrane region" description="Helical" evidence="1">
    <location>
        <begin position="51"/>
        <end position="68"/>
    </location>
</feature>
<evidence type="ECO:0000256" key="1">
    <source>
        <dbReference type="SAM" id="Phobius"/>
    </source>
</evidence>
<dbReference type="InterPro" id="IPR006976">
    <property type="entry name" value="VanZ-like"/>
</dbReference>